<dbReference type="PROSITE" id="PS51782">
    <property type="entry name" value="LYSM"/>
    <property type="match status" value="1"/>
</dbReference>
<dbReference type="SUPFAM" id="SSF54106">
    <property type="entry name" value="LysM domain"/>
    <property type="match status" value="1"/>
</dbReference>
<dbReference type="CDD" id="cd00118">
    <property type="entry name" value="LysM"/>
    <property type="match status" value="1"/>
</dbReference>
<evidence type="ECO:0000256" key="1">
    <source>
        <dbReference type="SAM" id="MobiDB-lite"/>
    </source>
</evidence>
<evidence type="ECO:0000313" key="3">
    <source>
        <dbReference type="EMBL" id="AZN36766.1"/>
    </source>
</evidence>
<gene>
    <name evidence="3" type="ORF">EJO50_09880</name>
</gene>
<dbReference type="Gene3D" id="3.10.350.10">
    <property type="entry name" value="LysM domain"/>
    <property type="match status" value="1"/>
</dbReference>
<reference evidence="3 4" key="1">
    <citation type="submission" date="2018-12" db="EMBL/GenBank/DDBJ databases">
        <title>Complete genome sequence of Iodobacter sp. H11R3.</title>
        <authorList>
            <person name="Bae J.-W."/>
        </authorList>
    </citation>
    <scope>NUCLEOTIDE SEQUENCE [LARGE SCALE GENOMIC DNA]</scope>
    <source>
        <strain evidence="3 4">H11R3</strain>
    </source>
</reference>
<dbReference type="SMART" id="SM00257">
    <property type="entry name" value="LysM"/>
    <property type="match status" value="1"/>
</dbReference>
<name>A0A3S8ZTH9_9NEIS</name>
<accession>A0A3S8ZTH9</accession>
<dbReference type="InterPro" id="IPR018392">
    <property type="entry name" value="LysM"/>
</dbReference>
<feature type="compositionally biased region" description="Basic and acidic residues" evidence="1">
    <location>
        <begin position="85"/>
        <end position="97"/>
    </location>
</feature>
<keyword evidence="4" id="KW-1185">Reference proteome</keyword>
<feature type="domain" description="LysM" evidence="2">
    <location>
        <begin position="32"/>
        <end position="76"/>
    </location>
</feature>
<dbReference type="InterPro" id="IPR036779">
    <property type="entry name" value="LysM_dom_sf"/>
</dbReference>
<dbReference type="Pfam" id="PF01476">
    <property type="entry name" value="LysM"/>
    <property type="match status" value="1"/>
</dbReference>
<sequence>MSLMANILLPRHILFRVFNPILYNKQKAQPKNVHIVKPGETLGGIAAKYSVDIESLMLANSITDKNKIYVRQHLNILNGSASKEASSHAENKQKSSDKTTLSSQKEILKLKKEKVFK</sequence>
<evidence type="ECO:0000259" key="2">
    <source>
        <dbReference type="PROSITE" id="PS51782"/>
    </source>
</evidence>
<evidence type="ECO:0000313" key="4">
    <source>
        <dbReference type="Proteomes" id="UP000282438"/>
    </source>
</evidence>
<dbReference type="AlphaFoldDB" id="A0A3S8ZTH9"/>
<proteinExistence type="predicted"/>
<protein>
    <submittedName>
        <fullName evidence="3">LysM domain-containing protein</fullName>
    </submittedName>
</protein>
<dbReference type="EMBL" id="CP034433">
    <property type="protein sequence ID" value="AZN36766.1"/>
    <property type="molecule type" value="Genomic_DNA"/>
</dbReference>
<dbReference type="OrthoDB" id="192249at2"/>
<feature type="region of interest" description="Disordered" evidence="1">
    <location>
        <begin position="81"/>
        <end position="105"/>
    </location>
</feature>
<dbReference type="KEGG" id="iod:EJO50_09880"/>
<dbReference type="Proteomes" id="UP000282438">
    <property type="component" value="Chromosome"/>
</dbReference>
<organism evidence="3 4">
    <name type="scientific">Iodobacter ciconiae</name>
    <dbReference type="NCBI Taxonomy" id="2496266"/>
    <lineage>
        <taxon>Bacteria</taxon>
        <taxon>Pseudomonadati</taxon>
        <taxon>Pseudomonadota</taxon>
        <taxon>Betaproteobacteria</taxon>
        <taxon>Neisseriales</taxon>
        <taxon>Chitinibacteraceae</taxon>
        <taxon>Iodobacter</taxon>
    </lineage>
</organism>